<accession>A0A9N9NSY3</accession>
<proteinExistence type="predicted"/>
<protein>
    <submittedName>
        <fullName evidence="1">22918_t:CDS:1</fullName>
    </submittedName>
</protein>
<sequence>MIKSKSIKLFWNKQDIILETELIDEKAETVSKTSTACRKIDLRIETQEKHIGLSHTECSRVPTPAKIVQNFCAPTNAFLTAI</sequence>
<keyword evidence="2" id="KW-1185">Reference proteome</keyword>
<dbReference type="AlphaFoldDB" id="A0A9N9NSY3"/>
<dbReference type="OrthoDB" id="2319991at2759"/>
<reference evidence="1" key="1">
    <citation type="submission" date="2021-06" db="EMBL/GenBank/DDBJ databases">
        <authorList>
            <person name="Kallberg Y."/>
            <person name="Tangrot J."/>
            <person name="Rosling A."/>
        </authorList>
    </citation>
    <scope>NUCLEOTIDE SEQUENCE</scope>
    <source>
        <strain evidence="1">MA453B</strain>
    </source>
</reference>
<evidence type="ECO:0000313" key="1">
    <source>
        <dbReference type="EMBL" id="CAG8758077.1"/>
    </source>
</evidence>
<dbReference type="EMBL" id="CAJVPY010016646">
    <property type="protein sequence ID" value="CAG8758077.1"/>
    <property type="molecule type" value="Genomic_DNA"/>
</dbReference>
<name>A0A9N9NSY3_9GLOM</name>
<dbReference type="Proteomes" id="UP000789405">
    <property type="component" value="Unassembled WGS sequence"/>
</dbReference>
<comment type="caution">
    <text evidence="1">The sequence shown here is derived from an EMBL/GenBank/DDBJ whole genome shotgun (WGS) entry which is preliminary data.</text>
</comment>
<organism evidence="1 2">
    <name type="scientific">Dentiscutata erythropus</name>
    <dbReference type="NCBI Taxonomy" id="1348616"/>
    <lineage>
        <taxon>Eukaryota</taxon>
        <taxon>Fungi</taxon>
        <taxon>Fungi incertae sedis</taxon>
        <taxon>Mucoromycota</taxon>
        <taxon>Glomeromycotina</taxon>
        <taxon>Glomeromycetes</taxon>
        <taxon>Diversisporales</taxon>
        <taxon>Gigasporaceae</taxon>
        <taxon>Dentiscutata</taxon>
    </lineage>
</organism>
<gene>
    <name evidence="1" type="ORF">DERYTH_LOCUS17539</name>
</gene>
<evidence type="ECO:0000313" key="2">
    <source>
        <dbReference type="Proteomes" id="UP000789405"/>
    </source>
</evidence>